<dbReference type="InterPro" id="IPR045279">
    <property type="entry name" value="ARR-like"/>
</dbReference>
<name>A0AA88D2E1_FICCA</name>
<dbReference type="SUPFAM" id="SSF52172">
    <property type="entry name" value="CheY-like"/>
    <property type="match status" value="1"/>
</dbReference>
<dbReference type="InterPro" id="IPR009057">
    <property type="entry name" value="Homeodomain-like_sf"/>
</dbReference>
<keyword evidence="3" id="KW-0902">Two-component regulatory system</keyword>
<evidence type="ECO:0000256" key="9">
    <source>
        <dbReference type="SAM" id="MobiDB-lite"/>
    </source>
</evidence>
<comment type="subcellular location">
    <subcellularLocation>
        <location evidence="1">Nucleus</location>
    </subcellularLocation>
</comment>
<feature type="region of interest" description="Disordered" evidence="9">
    <location>
        <begin position="612"/>
        <end position="644"/>
    </location>
</feature>
<feature type="region of interest" description="Disordered" evidence="9">
    <location>
        <begin position="208"/>
        <end position="267"/>
    </location>
</feature>
<dbReference type="Pfam" id="PF00249">
    <property type="entry name" value="Myb_DNA-binding"/>
    <property type="match status" value="1"/>
</dbReference>
<sequence>MAEEFLKEFAVPPDTNVPSFAQGLEILLVDDDTLSLLYISSLLEEYSYKVTTAEQASIALSMLREPEHNFRLVIANVTMDNFSNLHEMKQVLPVVVMSTDGNVVNRAIPEGARYFLQKPMQLKALKPVWQYADWNRKGKNIEIHLENVEENGNNNMMQPQGIRINKTTTLTMLPMEGNIIKEASGKFRPPSGGIRINEIGDSLCPIDAQNTKTSKKQGANLKRPLGEKEGNKEKKKMKTNLETVNSGSLTSNGDGKKNNGGKNSTPLKRTCVWSPELHQKFVEAFEALGEEFANPKMIQEKMNAEGITRRQIGSHLQKYKAQKKKRNGTAGITSSPTENQPIFSQAMTASASPLSEKNPQISQPGKGTMNFKAAGASQSIIPRQPTQPELPRLNDAGNRDLPSLIKSYCTPSPFSLPFERQNSAVSQDGHRWKPLNFGVAGTSQSIIPKSPTQPEVNEHRNEAERIDEFAALCVPFRGQSSSTHAGTSFSPSFERPSSLLSQNGGVVGNTTTSKPQNQPEANVGSSVGYGQRKPHQYSGQMGSSSNSNSYHRHIPNGMRIESHRMLKNLSQRRTSSFGMNEKGKGKQPLRVKGNVTRSPRVNFPNVLFKPPTALAPHKSAGTQASELNLPNSNNAPPRTASPYVSAGTQASELNLPNSNFSPPRAVSPYVLTGTQASEVNSENLRYASPGEPSPYMAAGTQVLQVNLPMSYAPPIEPTPYVAADTRASEMNLPNSSYAAPSAPPLYISTGIQVPETNLAYSSHAPPMAPSPFVSADTRAFKRNISSSTNMPQRAPSPDVPTSVFLLPDSPILLDQMDDFLEDVASILHSQNPLSIGDTRPLNYVPPLVKTGLSGVTNEVINHAPVINLSDGIQNLDPIMNLAPEANSPSQNQYLLSEYDDILRILDEDAANVNDFVYGPNLDADSLEWLKKKSEWEERRLTLVEQAC</sequence>
<dbReference type="GO" id="GO:0009736">
    <property type="term" value="P:cytokinin-activated signaling pathway"/>
    <property type="evidence" value="ECO:0007669"/>
    <property type="project" value="InterPro"/>
</dbReference>
<dbReference type="PANTHER" id="PTHR43874">
    <property type="entry name" value="TWO-COMPONENT RESPONSE REGULATOR"/>
    <property type="match status" value="1"/>
</dbReference>
<evidence type="ECO:0000256" key="1">
    <source>
        <dbReference type="ARBA" id="ARBA00004123"/>
    </source>
</evidence>
<evidence type="ECO:0000256" key="8">
    <source>
        <dbReference type="PROSITE-ProRule" id="PRU00169"/>
    </source>
</evidence>
<evidence type="ECO:0000313" key="12">
    <source>
        <dbReference type="EMBL" id="GMN38652.1"/>
    </source>
</evidence>
<dbReference type="Pfam" id="PF00072">
    <property type="entry name" value="Response_reg"/>
    <property type="match status" value="1"/>
</dbReference>
<evidence type="ECO:0000256" key="3">
    <source>
        <dbReference type="ARBA" id="ARBA00023012"/>
    </source>
</evidence>
<dbReference type="Gene3D" id="3.40.50.2300">
    <property type="match status" value="1"/>
</dbReference>
<dbReference type="NCBIfam" id="TIGR01557">
    <property type="entry name" value="myb_SHAQKYF"/>
    <property type="match status" value="1"/>
</dbReference>
<comment type="caution">
    <text evidence="8">Lacks conserved residue(s) required for the propagation of feature annotation.</text>
</comment>
<dbReference type="InterPro" id="IPR006447">
    <property type="entry name" value="Myb_dom_plants"/>
</dbReference>
<feature type="domain" description="Response regulatory" evidence="10">
    <location>
        <begin position="25"/>
        <end position="133"/>
    </location>
</feature>
<evidence type="ECO:0000256" key="6">
    <source>
        <dbReference type="ARBA" id="ARBA00023163"/>
    </source>
</evidence>
<keyword evidence="2" id="KW-0597">Phosphoprotein</keyword>
<dbReference type="InterPro" id="IPR011006">
    <property type="entry name" value="CheY-like_superfamily"/>
</dbReference>
<dbReference type="InterPro" id="IPR017930">
    <property type="entry name" value="Myb_dom"/>
</dbReference>
<dbReference type="GO" id="GO:0003677">
    <property type="term" value="F:DNA binding"/>
    <property type="evidence" value="ECO:0007669"/>
    <property type="project" value="InterPro"/>
</dbReference>
<dbReference type="EMBL" id="BTGU01000008">
    <property type="protein sequence ID" value="GMN38652.1"/>
    <property type="molecule type" value="Genomic_DNA"/>
</dbReference>
<accession>A0AA88D2E1</accession>
<feature type="compositionally biased region" description="Polar residues" evidence="9">
    <location>
        <begin position="620"/>
        <end position="636"/>
    </location>
</feature>
<evidence type="ECO:0008006" key="14">
    <source>
        <dbReference type="Google" id="ProtNLM"/>
    </source>
</evidence>
<dbReference type="InterPro" id="IPR001005">
    <property type="entry name" value="SANT/Myb"/>
</dbReference>
<gene>
    <name evidence="12" type="ORF">TIFTF001_007883</name>
</gene>
<dbReference type="SMART" id="SM00448">
    <property type="entry name" value="REC"/>
    <property type="match status" value="1"/>
</dbReference>
<dbReference type="PROSITE" id="PS51294">
    <property type="entry name" value="HTH_MYB"/>
    <property type="match status" value="1"/>
</dbReference>
<feature type="compositionally biased region" description="Polar residues" evidence="9">
    <location>
        <begin position="330"/>
        <end position="365"/>
    </location>
</feature>
<dbReference type="InterPro" id="IPR001789">
    <property type="entry name" value="Sig_transdc_resp-reg_receiver"/>
</dbReference>
<dbReference type="PANTHER" id="PTHR43874:SF87">
    <property type="entry name" value="HTH MYB-TYPE DOMAIN-CONTAINING PROTEIN"/>
    <property type="match status" value="1"/>
</dbReference>
<reference evidence="12" key="1">
    <citation type="submission" date="2023-07" db="EMBL/GenBank/DDBJ databases">
        <title>draft genome sequence of fig (Ficus carica).</title>
        <authorList>
            <person name="Takahashi T."/>
            <person name="Nishimura K."/>
        </authorList>
    </citation>
    <scope>NUCLEOTIDE SEQUENCE</scope>
</reference>
<evidence type="ECO:0000256" key="5">
    <source>
        <dbReference type="ARBA" id="ARBA00023159"/>
    </source>
</evidence>
<feature type="compositionally biased region" description="Low complexity" evidence="9">
    <location>
        <begin position="536"/>
        <end position="549"/>
    </location>
</feature>
<evidence type="ECO:0000256" key="7">
    <source>
        <dbReference type="ARBA" id="ARBA00023242"/>
    </source>
</evidence>
<feature type="region of interest" description="Disordered" evidence="9">
    <location>
        <begin position="321"/>
        <end position="368"/>
    </location>
</feature>
<dbReference type="Proteomes" id="UP001187192">
    <property type="component" value="Unassembled WGS sequence"/>
</dbReference>
<dbReference type="SUPFAM" id="SSF46689">
    <property type="entry name" value="Homeodomain-like"/>
    <property type="match status" value="1"/>
</dbReference>
<evidence type="ECO:0000259" key="11">
    <source>
        <dbReference type="PROSITE" id="PS51294"/>
    </source>
</evidence>
<feature type="compositionally biased region" description="Polar residues" evidence="9">
    <location>
        <begin position="480"/>
        <end position="491"/>
    </location>
</feature>
<proteinExistence type="predicted"/>
<keyword evidence="6" id="KW-0804">Transcription</keyword>
<dbReference type="Gene3D" id="1.10.10.60">
    <property type="entry name" value="Homeodomain-like"/>
    <property type="match status" value="1"/>
</dbReference>
<evidence type="ECO:0000259" key="10">
    <source>
        <dbReference type="PROSITE" id="PS50110"/>
    </source>
</evidence>
<feature type="domain" description="HTH myb-type" evidence="11">
    <location>
        <begin position="265"/>
        <end position="324"/>
    </location>
</feature>
<keyword evidence="13" id="KW-1185">Reference proteome</keyword>
<dbReference type="AlphaFoldDB" id="A0AA88D2E1"/>
<dbReference type="FunFam" id="1.10.10.60:FF:000007">
    <property type="entry name" value="Two-component response regulator"/>
    <property type="match status" value="1"/>
</dbReference>
<organism evidence="12 13">
    <name type="scientific">Ficus carica</name>
    <name type="common">Common fig</name>
    <dbReference type="NCBI Taxonomy" id="3494"/>
    <lineage>
        <taxon>Eukaryota</taxon>
        <taxon>Viridiplantae</taxon>
        <taxon>Streptophyta</taxon>
        <taxon>Embryophyta</taxon>
        <taxon>Tracheophyta</taxon>
        <taxon>Spermatophyta</taxon>
        <taxon>Magnoliopsida</taxon>
        <taxon>eudicotyledons</taxon>
        <taxon>Gunneridae</taxon>
        <taxon>Pentapetalae</taxon>
        <taxon>rosids</taxon>
        <taxon>fabids</taxon>
        <taxon>Rosales</taxon>
        <taxon>Moraceae</taxon>
        <taxon>Ficeae</taxon>
        <taxon>Ficus</taxon>
    </lineage>
</organism>
<dbReference type="PROSITE" id="PS50110">
    <property type="entry name" value="RESPONSE_REGULATORY"/>
    <property type="match status" value="1"/>
</dbReference>
<comment type="caution">
    <text evidence="12">The sequence shown here is derived from an EMBL/GenBank/DDBJ whole genome shotgun (WGS) entry which is preliminary data.</text>
</comment>
<evidence type="ECO:0000256" key="4">
    <source>
        <dbReference type="ARBA" id="ARBA00023015"/>
    </source>
</evidence>
<evidence type="ECO:0000313" key="13">
    <source>
        <dbReference type="Proteomes" id="UP001187192"/>
    </source>
</evidence>
<dbReference type="GO" id="GO:0000160">
    <property type="term" value="P:phosphorelay signal transduction system"/>
    <property type="evidence" value="ECO:0007669"/>
    <property type="project" value="UniProtKB-KW"/>
</dbReference>
<keyword evidence="5" id="KW-0010">Activator</keyword>
<keyword evidence="4" id="KW-0805">Transcription regulation</keyword>
<protein>
    <recommendedName>
        <fullName evidence="14">Two-component response regulator</fullName>
    </recommendedName>
</protein>
<feature type="region of interest" description="Disordered" evidence="9">
    <location>
        <begin position="480"/>
        <end position="552"/>
    </location>
</feature>
<feature type="compositionally biased region" description="Polar residues" evidence="9">
    <location>
        <begin position="498"/>
        <end position="525"/>
    </location>
</feature>
<evidence type="ECO:0000256" key="2">
    <source>
        <dbReference type="ARBA" id="ARBA00022553"/>
    </source>
</evidence>
<dbReference type="GO" id="GO:0005634">
    <property type="term" value="C:nucleus"/>
    <property type="evidence" value="ECO:0007669"/>
    <property type="project" value="UniProtKB-SubCell"/>
</dbReference>
<keyword evidence="7" id="KW-0539">Nucleus</keyword>